<keyword evidence="4 11" id="KW-0328">Glycosyltransferase</keyword>
<feature type="transmembrane region" description="Helical" evidence="10">
    <location>
        <begin position="410"/>
        <end position="433"/>
    </location>
</feature>
<dbReference type="GO" id="GO:0016757">
    <property type="term" value="F:glycosyltransferase activity"/>
    <property type="evidence" value="ECO:0007669"/>
    <property type="project" value="UniProtKB-KW"/>
</dbReference>
<feature type="transmembrane region" description="Helical" evidence="10">
    <location>
        <begin position="121"/>
        <end position="146"/>
    </location>
</feature>
<name>A0ABU4VIT3_9ACTN</name>
<evidence type="ECO:0000256" key="7">
    <source>
        <dbReference type="ARBA" id="ARBA00022824"/>
    </source>
</evidence>
<evidence type="ECO:0000256" key="5">
    <source>
        <dbReference type="ARBA" id="ARBA00022679"/>
    </source>
</evidence>
<evidence type="ECO:0000256" key="10">
    <source>
        <dbReference type="SAM" id="Phobius"/>
    </source>
</evidence>
<keyword evidence="5" id="KW-0808">Transferase</keyword>
<keyword evidence="9 10" id="KW-0472">Membrane</keyword>
<feature type="transmembrane region" description="Helical" evidence="10">
    <location>
        <begin position="37"/>
        <end position="63"/>
    </location>
</feature>
<keyword evidence="12" id="KW-1185">Reference proteome</keyword>
<sequence length="435" mass="46102">MARDATLEQDPPLRLRRAAVVAPVPARATSWAETARAVLPAFLVTRLIVLVAGALAVAIWGIVPVDDVYDPQGRTTALGEPLSTIIAPLARWDSAWLLDVADVRYPAGYEPRTAFFPLYPLLVRVLGFALTPLVAGLVLSAVAAFGGAMLVHRIAERELGRRVADRAVWALLLFPGSLWLSAVYTEGLFLLLAAGCILAAHQGRWLLAGTLGALASATRSAGIVLAAVLVVVWWEQRRAALHERRPLPDAPTAALAAGMVPLGLVAFLVGLALAGHPWTAPFDVQAEWQRQTTAPWIGAWDGLVAGWHGAGQVLGLERAPAEGMLGLARLNVALLLCLVGALLCLVGTARRLRPSLTAYAGLALLMPLCSPASADGGTQPLMSLPRFVGVLFPLAIWLAWWLGRRGAGWRWTLAVAGGALLALVAALTARWTFVA</sequence>
<keyword evidence="6 10" id="KW-0812">Transmembrane</keyword>
<organism evidence="11 12">
    <name type="scientific">Patulibacter brassicae</name>
    <dbReference type="NCBI Taxonomy" id="1705717"/>
    <lineage>
        <taxon>Bacteria</taxon>
        <taxon>Bacillati</taxon>
        <taxon>Actinomycetota</taxon>
        <taxon>Thermoleophilia</taxon>
        <taxon>Solirubrobacterales</taxon>
        <taxon>Patulibacteraceae</taxon>
        <taxon>Patulibacter</taxon>
    </lineage>
</organism>
<evidence type="ECO:0000313" key="12">
    <source>
        <dbReference type="Proteomes" id="UP001277761"/>
    </source>
</evidence>
<dbReference type="RefSeq" id="WP_319953905.1">
    <property type="nucleotide sequence ID" value="NZ_JAXAVX010000003.1"/>
</dbReference>
<evidence type="ECO:0000256" key="2">
    <source>
        <dbReference type="ARBA" id="ARBA00004687"/>
    </source>
</evidence>
<comment type="caution">
    <text evidence="11">The sequence shown here is derived from an EMBL/GenBank/DDBJ whole genome shotgun (WGS) entry which is preliminary data.</text>
</comment>
<feature type="transmembrane region" description="Helical" evidence="10">
    <location>
        <begin position="254"/>
        <end position="274"/>
    </location>
</feature>
<evidence type="ECO:0000256" key="4">
    <source>
        <dbReference type="ARBA" id="ARBA00022676"/>
    </source>
</evidence>
<keyword evidence="3" id="KW-0337">GPI-anchor biosynthesis</keyword>
<evidence type="ECO:0000256" key="8">
    <source>
        <dbReference type="ARBA" id="ARBA00022989"/>
    </source>
</evidence>
<feature type="transmembrane region" description="Helical" evidence="10">
    <location>
        <begin position="206"/>
        <end position="234"/>
    </location>
</feature>
<evidence type="ECO:0000256" key="6">
    <source>
        <dbReference type="ARBA" id="ARBA00022692"/>
    </source>
</evidence>
<dbReference type="Pfam" id="PF04188">
    <property type="entry name" value="Mannosyl_trans2"/>
    <property type="match status" value="1"/>
</dbReference>
<evidence type="ECO:0000256" key="3">
    <source>
        <dbReference type="ARBA" id="ARBA00022502"/>
    </source>
</evidence>
<keyword evidence="7" id="KW-0256">Endoplasmic reticulum</keyword>
<feature type="transmembrane region" description="Helical" evidence="10">
    <location>
        <begin position="167"/>
        <end position="200"/>
    </location>
</feature>
<reference evidence="11 12" key="1">
    <citation type="submission" date="2023-11" db="EMBL/GenBank/DDBJ databases">
        <authorList>
            <person name="Xu M."/>
            <person name="Jiang T."/>
        </authorList>
    </citation>
    <scope>NUCLEOTIDE SEQUENCE [LARGE SCALE GENOMIC DNA]</scope>
    <source>
        <strain evidence="11 12">SD</strain>
    </source>
</reference>
<gene>
    <name evidence="11" type="ORF">SK069_09120</name>
</gene>
<keyword evidence="8 10" id="KW-1133">Transmembrane helix</keyword>
<evidence type="ECO:0000256" key="9">
    <source>
        <dbReference type="ARBA" id="ARBA00023136"/>
    </source>
</evidence>
<accession>A0ABU4VIT3</accession>
<protein>
    <submittedName>
        <fullName evidence="11">Mannosyltransferase family protein</fullName>
    </submittedName>
</protein>
<comment type="pathway">
    <text evidence="2">Glycolipid biosynthesis; glycosylphosphatidylinositol-anchor biosynthesis.</text>
</comment>
<evidence type="ECO:0000313" key="11">
    <source>
        <dbReference type="EMBL" id="MDX8151752.1"/>
    </source>
</evidence>
<dbReference type="Proteomes" id="UP001277761">
    <property type="component" value="Unassembled WGS sequence"/>
</dbReference>
<feature type="transmembrane region" description="Helical" evidence="10">
    <location>
        <begin position="386"/>
        <end position="403"/>
    </location>
</feature>
<dbReference type="PANTHER" id="PTHR12468">
    <property type="entry name" value="GPI MANNOSYLTRANSFERASE 2"/>
    <property type="match status" value="1"/>
</dbReference>
<proteinExistence type="predicted"/>
<dbReference type="EMBL" id="JAXAVX010000003">
    <property type="protein sequence ID" value="MDX8151752.1"/>
    <property type="molecule type" value="Genomic_DNA"/>
</dbReference>
<comment type="subcellular location">
    <subcellularLocation>
        <location evidence="1">Endoplasmic reticulum membrane</location>
        <topology evidence="1">Multi-pass membrane protein</topology>
    </subcellularLocation>
</comment>
<feature type="transmembrane region" description="Helical" evidence="10">
    <location>
        <begin position="356"/>
        <end position="374"/>
    </location>
</feature>
<dbReference type="InterPro" id="IPR007315">
    <property type="entry name" value="PIG-V/Gpi18"/>
</dbReference>
<dbReference type="PANTHER" id="PTHR12468:SF2">
    <property type="entry name" value="GPI MANNOSYLTRANSFERASE 2"/>
    <property type="match status" value="1"/>
</dbReference>
<evidence type="ECO:0000256" key="1">
    <source>
        <dbReference type="ARBA" id="ARBA00004477"/>
    </source>
</evidence>
<feature type="transmembrane region" description="Helical" evidence="10">
    <location>
        <begin position="330"/>
        <end position="349"/>
    </location>
</feature>